<dbReference type="InterPro" id="IPR014756">
    <property type="entry name" value="Ig_E-set"/>
</dbReference>
<keyword evidence="3" id="KW-0328">Glycosyltransferase</keyword>
<reference evidence="14" key="1">
    <citation type="journal article" date="2018" name="Biosci. Biotechnol. Biochem.">
        <title>Polysaccharide hydrolase of the hadal zone amphipods Hirondellea gigas.</title>
        <authorList>
            <person name="Kobayashi H."/>
            <person name="Nagahama T."/>
            <person name="Arai W."/>
            <person name="Sasagawa Y."/>
            <person name="Umeda M."/>
            <person name="Hayashi T."/>
            <person name="Nikaido I."/>
            <person name="Watanabe H."/>
            <person name="Oguri K."/>
            <person name="Kitazato H."/>
            <person name="Fujioka K."/>
            <person name="Kido Y."/>
            <person name="Takami H."/>
        </authorList>
    </citation>
    <scope>NUCLEOTIDE SEQUENCE</scope>
    <source>
        <tissue evidence="14">Whole body</tissue>
    </source>
</reference>
<dbReference type="InterPro" id="IPR051091">
    <property type="entry name" value="O-Glucosyltr/Glycosyltrsf_90"/>
</dbReference>
<evidence type="ECO:0000256" key="3">
    <source>
        <dbReference type="ARBA" id="ARBA00022676"/>
    </source>
</evidence>
<keyword evidence="5" id="KW-0256">Endoplasmic reticulum</keyword>
<evidence type="ECO:0000256" key="1">
    <source>
        <dbReference type="ARBA" id="ARBA00004319"/>
    </source>
</evidence>
<name>A0A2P2I348_9CRUS</name>
<accession>A0A2P2I348</accession>
<comment type="function">
    <text evidence="8">Protein O-glucosyltransferase. Catalyzes the reaction that attaches glucose through an O-glycosidic linkage to a conserved serine residue found in the consensus sequence C-X-S-X-[PA]-C in epidermal growth factor-like repeats. Regulates Notch signaling by glucosylating Notch in the ER, glucosylation is required for the correct folding and cleavage of Notch.</text>
</comment>
<proteinExistence type="evidence at transcript level"/>
<evidence type="ECO:0000259" key="13">
    <source>
        <dbReference type="SMART" id="SM00672"/>
    </source>
</evidence>
<feature type="repeat" description="Filamin" evidence="11">
    <location>
        <begin position="18"/>
        <end position="126"/>
    </location>
</feature>
<dbReference type="Gene3D" id="2.60.40.10">
    <property type="entry name" value="Immunoglobulins"/>
    <property type="match status" value="1"/>
</dbReference>
<sequence length="500" mass="58434">MMFLLVVLFFALPSLITCIEVDPQTTKLFGLGLEPEKLAFPVHYFTIQVYDTSGNKVDESVGSPFSVQVEGNTDAGHYCRVWSQVLDRYDGSYIVRYRIYQTCYNTRINVLYRSQHVADSPYKIEEPIYSEDCYCPLPDVPSWAHVAQCPSTHTQIDKDLEPFPTVDFDDVLRETKKRYYQPAARSFCHYVVKDNMIYRHCYGEHVNFNMFMDNILLSMARKMILPDTQFIVNIGDWPLVSKKQTPLLPVFSWCGSEDTADIVMPTYDLTEATLEMMGRVTLDLLSVQSNNAVPWGEKKPVAFWRGRDSRQERLDLVTLSRLHPQLFNVSLTNFFFFRDQEEKYGPKQKHISFFDFFNYKYQINIDGTVAAYRLPYLLAGTGVVLKQDSPYYEHFYGQLQPNVHYLPFKRDLSDLVEKVEWAQVNDAEVAEMGRAGRRFVQENLMPRDIYCYHALLLQEWTKRLSSKVMIKPGMEHVERQHNDKRFGECKCHRLSKHDEL</sequence>
<dbReference type="Pfam" id="PF05686">
    <property type="entry name" value="Glyco_transf_90"/>
    <property type="match status" value="1"/>
</dbReference>
<comment type="similarity">
    <text evidence="2">Belongs to the KDELC family.</text>
</comment>
<dbReference type="PROSITE" id="PS50194">
    <property type="entry name" value="FILAMIN_REPEAT"/>
    <property type="match status" value="1"/>
</dbReference>
<dbReference type="InterPro" id="IPR017868">
    <property type="entry name" value="Filamin/ABP280_repeat-like"/>
</dbReference>
<evidence type="ECO:0000256" key="11">
    <source>
        <dbReference type="PROSITE-ProRule" id="PRU00087"/>
    </source>
</evidence>
<comment type="catalytic activity">
    <reaction evidence="9">
        <text>L-seryl-[EGF-like domain protein] + UDP-alpha-D-xylose = 3-O-(beta-D-xylosyl)-L-seryl-[EGF-like domain protein] + UDP + H(+)</text>
        <dbReference type="Rhea" id="RHEA:62016"/>
        <dbReference type="Rhea" id="RHEA-COMP:16010"/>
        <dbReference type="Rhea" id="RHEA-COMP:16011"/>
        <dbReference type="ChEBI" id="CHEBI:15378"/>
        <dbReference type="ChEBI" id="CHEBI:29999"/>
        <dbReference type="ChEBI" id="CHEBI:57632"/>
        <dbReference type="ChEBI" id="CHEBI:58223"/>
        <dbReference type="ChEBI" id="CHEBI:132085"/>
    </reaction>
</comment>
<evidence type="ECO:0000313" key="14">
    <source>
        <dbReference type="EMBL" id="LAB68300.1"/>
    </source>
</evidence>
<comment type="catalytic activity">
    <reaction evidence="10">
        <text>L-seryl-[EGF-like domain protein] + UDP-alpha-D-glucose = 3-O-(beta-D-glucosyl)-L-seryl-[EGF-like domain protein] + UDP + H(+)</text>
        <dbReference type="Rhea" id="RHEA:58116"/>
        <dbReference type="Rhea" id="RHEA-COMP:14610"/>
        <dbReference type="Rhea" id="RHEA-COMP:16010"/>
        <dbReference type="ChEBI" id="CHEBI:15378"/>
        <dbReference type="ChEBI" id="CHEBI:29999"/>
        <dbReference type="ChEBI" id="CHEBI:58223"/>
        <dbReference type="ChEBI" id="CHEBI:58885"/>
        <dbReference type="ChEBI" id="CHEBI:140576"/>
    </reaction>
</comment>
<evidence type="ECO:0000256" key="8">
    <source>
        <dbReference type="ARBA" id="ARBA00045690"/>
    </source>
</evidence>
<keyword evidence="3" id="KW-0808">Transferase</keyword>
<dbReference type="SMART" id="SM00557">
    <property type="entry name" value="IG_FLMN"/>
    <property type="match status" value="1"/>
</dbReference>
<evidence type="ECO:0000256" key="5">
    <source>
        <dbReference type="ARBA" id="ARBA00022824"/>
    </source>
</evidence>
<protein>
    <submittedName>
        <fullName evidence="14">KDEL motif-containing protein 1-like</fullName>
    </submittedName>
</protein>
<evidence type="ECO:0000256" key="4">
    <source>
        <dbReference type="ARBA" id="ARBA00022729"/>
    </source>
</evidence>
<evidence type="ECO:0000256" key="9">
    <source>
        <dbReference type="ARBA" id="ARBA00047553"/>
    </source>
</evidence>
<comment type="subcellular location">
    <subcellularLocation>
        <location evidence="1">Endoplasmic reticulum lumen</location>
    </subcellularLocation>
</comment>
<keyword evidence="4 12" id="KW-0732">Signal</keyword>
<dbReference type="SUPFAM" id="SSF81296">
    <property type="entry name" value="E set domains"/>
    <property type="match status" value="1"/>
</dbReference>
<feature type="chain" id="PRO_5015134928" evidence="12">
    <location>
        <begin position="19"/>
        <end position="500"/>
    </location>
</feature>
<comment type="pathway">
    <text evidence="7">Protein modification.</text>
</comment>
<dbReference type="InterPro" id="IPR013783">
    <property type="entry name" value="Ig-like_fold"/>
</dbReference>
<dbReference type="GO" id="GO:0005788">
    <property type="term" value="C:endoplasmic reticulum lumen"/>
    <property type="evidence" value="ECO:0007669"/>
    <property type="project" value="UniProtKB-SubCell"/>
</dbReference>
<evidence type="ECO:0000256" key="6">
    <source>
        <dbReference type="ARBA" id="ARBA00023180"/>
    </source>
</evidence>
<dbReference type="SMART" id="SM00672">
    <property type="entry name" value="CAP10"/>
    <property type="match status" value="1"/>
</dbReference>
<keyword evidence="6" id="KW-0325">Glycoprotein</keyword>
<dbReference type="Pfam" id="PF00630">
    <property type="entry name" value="Filamin"/>
    <property type="match status" value="1"/>
</dbReference>
<evidence type="ECO:0000256" key="10">
    <source>
        <dbReference type="ARBA" id="ARBA00049246"/>
    </source>
</evidence>
<dbReference type="InterPro" id="IPR001298">
    <property type="entry name" value="Filamin/ABP280_rpt"/>
</dbReference>
<dbReference type="PANTHER" id="PTHR12203:SF122">
    <property type="entry name" value="GLYCOSYL TRANSFERASE CAP10 DOMAIN-CONTAINING PROTEIN"/>
    <property type="match status" value="1"/>
</dbReference>
<evidence type="ECO:0000256" key="12">
    <source>
        <dbReference type="SAM" id="SignalP"/>
    </source>
</evidence>
<dbReference type="AlphaFoldDB" id="A0A2P2I348"/>
<dbReference type="InterPro" id="IPR006598">
    <property type="entry name" value="CAP10"/>
</dbReference>
<dbReference type="PANTHER" id="PTHR12203">
    <property type="entry name" value="KDEL LYS-ASP-GLU-LEU CONTAINING - RELATED"/>
    <property type="match status" value="1"/>
</dbReference>
<feature type="domain" description="Glycosyl transferase CAP10" evidence="13">
    <location>
        <begin position="224"/>
        <end position="467"/>
    </location>
</feature>
<evidence type="ECO:0000256" key="7">
    <source>
        <dbReference type="ARBA" id="ARBA00043952"/>
    </source>
</evidence>
<feature type="signal peptide" evidence="12">
    <location>
        <begin position="1"/>
        <end position="18"/>
    </location>
</feature>
<dbReference type="EMBL" id="IACF01002655">
    <property type="protein sequence ID" value="LAB68300.1"/>
    <property type="molecule type" value="mRNA"/>
</dbReference>
<organism evidence="14">
    <name type="scientific">Hirondellea gigas</name>
    <dbReference type="NCBI Taxonomy" id="1518452"/>
    <lineage>
        <taxon>Eukaryota</taxon>
        <taxon>Metazoa</taxon>
        <taxon>Ecdysozoa</taxon>
        <taxon>Arthropoda</taxon>
        <taxon>Crustacea</taxon>
        <taxon>Multicrustacea</taxon>
        <taxon>Malacostraca</taxon>
        <taxon>Eumalacostraca</taxon>
        <taxon>Peracarida</taxon>
        <taxon>Amphipoda</taxon>
        <taxon>Amphilochidea</taxon>
        <taxon>Lysianassida</taxon>
        <taxon>Lysianassidira</taxon>
        <taxon>Lysianassoidea</taxon>
        <taxon>Lysianassidae</taxon>
        <taxon>Hirondellea</taxon>
    </lineage>
</organism>
<evidence type="ECO:0000256" key="2">
    <source>
        <dbReference type="ARBA" id="ARBA00006063"/>
    </source>
</evidence>
<dbReference type="GO" id="GO:0046527">
    <property type="term" value="F:glucosyltransferase activity"/>
    <property type="evidence" value="ECO:0007669"/>
    <property type="project" value="TreeGrafter"/>
</dbReference>